<dbReference type="EMBL" id="DS113860">
    <property type="protein sequence ID" value="EAX94384.1"/>
    <property type="molecule type" value="Genomic_DNA"/>
</dbReference>
<dbReference type="InterPro" id="IPR016024">
    <property type="entry name" value="ARM-type_fold"/>
</dbReference>
<dbReference type="InParanoid" id="A2FL13"/>
<keyword evidence="2" id="KW-1185">Reference proteome</keyword>
<protein>
    <submittedName>
        <fullName evidence="1">Uncharacterized protein</fullName>
    </submittedName>
</protein>
<dbReference type="KEGG" id="tva:4752117"/>
<organism evidence="1 2">
    <name type="scientific">Trichomonas vaginalis (strain ATCC PRA-98 / G3)</name>
    <dbReference type="NCBI Taxonomy" id="412133"/>
    <lineage>
        <taxon>Eukaryota</taxon>
        <taxon>Metamonada</taxon>
        <taxon>Parabasalia</taxon>
        <taxon>Trichomonadida</taxon>
        <taxon>Trichomonadidae</taxon>
        <taxon>Trichomonas</taxon>
    </lineage>
</organism>
<name>A2FL13_TRIV3</name>
<reference evidence="1" key="1">
    <citation type="submission" date="2006-10" db="EMBL/GenBank/DDBJ databases">
        <authorList>
            <person name="Amadeo P."/>
            <person name="Zhao Q."/>
            <person name="Wortman J."/>
            <person name="Fraser-Liggett C."/>
            <person name="Carlton J."/>
        </authorList>
    </citation>
    <scope>NUCLEOTIDE SEQUENCE</scope>
    <source>
        <strain evidence="1">G3</strain>
    </source>
</reference>
<accession>A2FL13</accession>
<gene>
    <name evidence="1" type="ORF">TVAG_194700</name>
</gene>
<dbReference type="RefSeq" id="XP_001307314.1">
    <property type="nucleotide sequence ID" value="XM_001307313.1"/>
</dbReference>
<reference evidence="1" key="2">
    <citation type="journal article" date="2007" name="Science">
        <title>Draft genome sequence of the sexually transmitted pathogen Trichomonas vaginalis.</title>
        <authorList>
            <person name="Carlton J.M."/>
            <person name="Hirt R.P."/>
            <person name="Silva J.C."/>
            <person name="Delcher A.L."/>
            <person name="Schatz M."/>
            <person name="Zhao Q."/>
            <person name="Wortman J.R."/>
            <person name="Bidwell S.L."/>
            <person name="Alsmark U.C.M."/>
            <person name="Besteiro S."/>
            <person name="Sicheritz-Ponten T."/>
            <person name="Noel C.J."/>
            <person name="Dacks J.B."/>
            <person name="Foster P.G."/>
            <person name="Simillion C."/>
            <person name="Van de Peer Y."/>
            <person name="Miranda-Saavedra D."/>
            <person name="Barton G.J."/>
            <person name="Westrop G.D."/>
            <person name="Mueller S."/>
            <person name="Dessi D."/>
            <person name="Fiori P.L."/>
            <person name="Ren Q."/>
            <person name="Paulsen I."/>
            <person name="Zhang H."/>
            <person name="Bastida-Corcuera F.D."/>
            <person name="Simoes-Barbosa A."/>
            <person name="Brown M.T."/>
            <person name="Hayes R.D."/>
            <person name="Mukherjee M."/>
            <person name="Okumura C.Y."/>
            <person name="Schneider R."/>
            <person name="Smith A.J."/>
            <person name="Vanacova S."/>
            <person name="Villalvazo M."/>
            <person name="Haas B.J."/>
            <person name="Pertea M."/>
            <person name="Feldblyum T.V."/>
            <person name="Utterback T.R."/>
            <person name="Shu C.L."/>
            <person name="Osoegawa K."/>
            <person name="de Jong P.J."/>
            <person name="Hrdy I."/>
            <person name="Horvathova L."/>
            <person name="Zubacova Z."/>
            <person name="Dolezal P."/>
            <person name="Malik S.B."/>
            <person name="Logsdon J.M. Jr."/>
            <person name="Henze K."/>
            <person name="Gupta A."/>
            <person name="Wang C.C."/>
            <person name="Dunne R.L."/>
            <person name="Upcroft J.A."/>
            <person name="Upcroft P."/>
            <person name="White O."/>
            <person name="Salzberg S.L."/>
            <person name="Tang P."/>
            <person name="Chiu C.-H."/>
            <person name="Lee Y.-S."/>
            <person name="Embley T.M."/>
            <person name="Coombs G.H."/>
            <person name="Mottram J.C."/>
            <person name="Tachezy J."/>
            <person name="Fraser-Liggett C.M."/>
            <person name="Johnson P.J."/>
        </authorList>
    </citation>
    <scope>NUCLEOTIDE SEQUENCE [LARGE SCALE GENOMIC DNA]</scope>
    <source>
        <strain evidence="1">G3</strain>
    </source>
</reference>
<sequence>MNEYQNEGDDRTATISDENNEQGEFIHYIGTLKKAELEVLISQLFNVTTDIQISLEERIVALRKIELISKYTNHFNFNYFDVLLQCILSPDYDISQIAANVIIITITNSTHFGEEMFLNSVIHKFIDQFSKRFDDILLQILKSLCKIPTLADKFAILGLIGVIQKYYYECLQNIHSSDKKVSSEALTSIHDIISIYLELIKNIQKDIAIIPGMLQDISHLMNILIYYQFPDLFLDSLCFISELMPIVSQFIDNDTINMVSLAVEIVDLFEKVDSEMATIFCRFYESISILKYRDELAQSVISDVILEFYNTWKLTPESFSCLSKFFTCILPVKADIAGRIVDSGLIYKFVQCYDSGEPKIVSRITEFFAMCCHPPFIESVAEVVINNKIIEEIASVLITFPKGDKRIGKIMDGLCSLLTYSKSIGAFEKDDPLISQFLQPDFQDFIESKSELKETDEIYYAIAFLEKNIDELEEM</sequence>
<dbReference type="VEuPathDB" id="TrichDB:TVAG_194700"/>
<dbReference type="AlphaFoldDB" id="A2FL13"/>
<dbReference type="SUPFAM" id="SSF48371">
    <property type="entry name" value="ARM repeat"/>
    <property type="match status" value="1"/>
</dbReference>
<proteinExistence type="predicted"/>
<evidence type="ECO:0000313" key="2">
    <source>
        <dbReference type="Proteomes" id="UP000001542"/>
    </source>
</evidence>
<dbReference type="VEuPathDB" id="TrichDB:TVAGG3_1047730"/>
<evidence type="ECO:0000313" key="1">
    <source>
        <dbReference type="EMBL" id="EAX94384.1"/>
    </source>
</evidence>
<dbReference type="Proteomes" id="UP000001542">
    <property type="component" value="Unassembled WGS sequence"/>
</dbReference>